<feature type="region of interest" description="Disordered" evidence="3">
    <location>
        <begin position="137"/>
        <end position="160"/>
    </location>
</feature>
<dbReference type="PROSITE" id="PS00463">
    <property type="entry name" value="ZN2_CY6_FUNGAL_1"/>
    <property type="match status" value="1"/>
</dbReference>
<keyword evidence="6" id="KW-1185">Reference proteome</keyword>
<dbReference type="SUPFAM" id="SSF57701">
    <property type="entry name" value="Zn2/Cys6 DNA-binding domain"/>
    <property type="match status" value="1"/>
</dbReference>
<evidence type="ECO:0000313" key="6">
    <source>
        <dbReference type="Proteomes" id="UP000799429"/>
    </source>
</evidence>
<dbReference type="CDD" id="cd12148">
    <property type="entry name" value="fungal_TF_MHR"/>
    <property type="match status" value="1"/>
</dbReference>
<sequence>MVPPPQQAKRPAEGEPVRSPPAHPSDYSASVKKKLTNSTRTGQACDRCKIRKIRCDGRAGGCSPCLQNNTECKTTDRITGRATVRGHTEALEIENQHLKSYVYELQQQVKDLGGDFKPMPRSMSYPISPPQGQNWVPATPQQPSRTQVPWSPQNNGTTEAQGRETNLFRALPAFRTGCNGDNYLGVSSANSVLSPIKGTSMSLFGMEIDIADFAPNHIDDTKSPAAYNQFLAIVYNRKPRDESVRLPQEYNEAEMYATWYFRSLHPYTPCLWKPTFMTMLSRIYNDQQFRPSYAEIVQVHMVIALIQYQFSVRNADQAALVSSHSHYSYALSFVHELIAGHTLADVQALTMIAVHIRNFPKPGAAWFLTHTAFGLAVELGLHRSVKAWADPAPKMDELEIETRRRVFWVLHGLYIGLSGKLGRPMSVMPDDIDVEPPNPINDNLPSEEPKCSFLVGLQICKIWLVYAPMYKTIYSVNPPSAHLYESTVRRLHEDLQKWRRQIPPELADPAQAVDEDRIFSLYLQVFASEARLLLHHPAICRSPDPNVIRTNLDESLGAATDILRVAEQVNKYKCLDSNWMQLTVHLAAIFTTLFVWSQRQDKMTSTEYSRLNSDMASWLEIMGEYGNLLGSGKRLQEAIRAIVEQAMRSIGNHVTKKSNAAAAAAIASASLKQIPQQQQQTQPPNRSTSISNAEVNDVKYITPPEERPVAAGSASYPQQAQYAYPDPSTTSMPPYPPNPTPMNQPAYQVPDSNIHTVSQDPPAQTYMYQNATTANHNVPSYSTSAVPHPDAGSDMWRQWTQNISTNMGHSDYLGSASVLMSMAGRDVGQADGGVPTGQGQGVQPVSDGIVSTAAQQAAQAAVQQGQAVWPLMMFNISQNGGTQQ</sequence>
<dbReference type="InterPro" id="IPR036864">
    <property type="entry name" value="Zn2-C6_fun-type_DNA-bd_sf"/>
</dbReference>
<evidence type="ECO:0000313" key="5">
    <source>
        <dbReference type="EMBL" id="KAF2840887.1"/>
    </source>
</evidence>
<feature type="domain" description="Zn(2)-C6 fungal-type" evidence="4">
    <location>
        <begin position="44"/>
        <end position="74"/>
    </location>
</feature>
<organism evidence="5 6">
    <name type="scientific">Patellaria atrata CBS 101060</name>
    <dbReference type="NCBI Taxonomy" id="1346257"/>
    <lineage>
        <taxon>Eukaryota</taxon>
        <taxon>Fungi</taxon>
        <taxon>Dikarya</taxon>
        <taxon>Ascomycota</taxon>
        <taxon>Pezizomycotina</taxon>
        <taxon>Dothideomycetes</taxon>
        <taxon>Dothideomycetes incertae sedis</taxon>
        <taxon>Patellariales</taxon>
        <taxon>Patellariaceae</taxon>
        <taxon>Patellaria</taxon>
    </lineage>
</organism>
<dbReference type="GO" id="GO:0006351">
    <property type="term" value="P:DNA-templated transcription"/>
    <property type="evidence" value="ECO:0007669"/>
    <property type="project" value="InterPro"/>
</dbReference>
<evidence type="ECO:0000256" key="1">
    <source>
        <dbReference type="ARBA" id="ARBA00022723"/>
    </source>
</evidence>
<dbReference type="AlphaFoldDB" id="A0A9P4SE43"/>
<dbReference type="Proteomes" id="UP000799429">
    <property type="component" value="Unassembled WGS sequence"/>
</dbReference>
<dbReference type="PANTHER" id="PTHR46910">
    <property type="entry name" value="TRANSCRIPTION FACTOR PDR1"/>
    <property type="match status" value="1"/>
</dbReference>
<name>A0A9P4SE43_9PEZI</name>
<dbReference type="OrthoDB" id="4456959at2759"/>
<protein>
    <recommendedName>
        <fullName evidence="4">Zn(2)-C6 fungal-type domain-containing protein</fullName>
    </recommendedName>
</protein>
<dbReference type="Pfam" id="PF04082">
    <property type="entry name" value="Fungal_trans"/>
    <property type="match status" value="1"/>
</dbReference>
<dbReference type="SMART" id="SM00906">
    <property type="entry name" value="Fungal_trans"/>
    <property type="match status" value="1"/>
</dbReference>
<dbReference type="EMBL" id="MU006092">
    <property type="protein sequence ID" value="KAF2840887.1"/>
    <property type="molecule type" value="Genomic_DNA"/>
</dbReference>
<dbReference type="SMART" id="SM00066">
    <property type="entry name" value="GAL4"/>
    <property type="match status" value="1"/>
</dbReference>
<dbReference type="GO" id="GO:0000981">
    <property type="term" value="F:DNA-binding transcription factor activity, RNA polymerase II-specific"/>
    <property type="evidence" value="ECO:0007669"/>
    <property type="project" value="InterPro"/>
</dbReference>
<evidence type="ECO:0000256" key="3">
    <source>
        <dbReference type="SAM" id="MobiDB-lite"/>
    </source>
</evidence>
<dbReference type="GO" id="GO:0008270">
    <property type="term" value="F:zinc ion binding"/>
    <property type="evidence" value="ECO:0007669"/>
    <property type="project" value="InterPro"/>
</dbReference>
<dbReference type="PROSITE" id="PS50048">
    <property type="entry name" value="ZN2_CY6_FUNGAL_2"/>
    <property type="match status" value="1"/>
</dbReference>
<keyword evidence="2" id="KW-0539">Nucleus</keyword>
<keyword evidence="1" id="KW-0479">Metal-binding</keyword>
<feature type="compositionally biased region" description="Polar residues" evidence="3">
    <location>
        <begin position="685"/>
        <end position="694"/>
    </location>
</feature>
<dbReference type="InterPro" id="IPR001138">
    <property type="entry name" value="Zn2Cys6_DnaBD"/>
</dbReference>
<dbReference type="PANTHER" id="PTHR46910:SF4">
    <property type="entry name" value="ZN(2)-C6 FUNGAL-TYPE DOMAIN-CONTAINING PROTEIN"/>
    <property type="match status" value="1"/>
</dbReference>
<gene>
    <name evidence="5" type="ORF">M501DRAFT_1001947</name>
</gene>
<dbReference type="CDD" id="cd00067">
    <property type="entry name" value="GAL4"/>
    <property type="match status" value="1"/>
</dbReference>
<evidence type="ECO:0000259" key="4">
    <source>
        <dbReference type="PROSITE" id="PS50048"/>
    </source>
</evidence>
<dbReference type="Pfam" id="PF00172">
    <property type="entry name" value="Zn_clus"/>
    <property type="match status" value="1"/>
</dbReference>
<comment type="caution">
    <text evidence="5">The sequence shown here is derived from an EMBL/GenBank/DDBJ whole genome shotgun (WGS) entry which is preliminary data.</text>
</comment>
<dbReference type="InterPro" id="IPR007219">
    <property type="entry name" value="XnlR_reg_dom"/>
</dbReference>
<evidence type="ECO:0000256" key="2">
    <source>
        <dbReference type="ARBA" id="ARBA00023242"/>
    </source>
</evidence>
<dbReference type="GO" id="GO:0003677">
    <property type="term" value="F:DNA binding"/>
    <property type="evidence" value="ECO:0007669"/>
    <property type="project" value="InterPro"/>
</dbReference>
<accession>A0A9P4SE43</accession>
<proteinExistence type="predicted"/>
<feature type="region of interest" description="Disordered" evidence="3">
    <location>
        <begin position="1"/>
        <end position="31"/>
    </location>
</feature>
<reference evidence="5" key="1">
    <citation type="journal article" date="2020" name="Stud. Mycol.">
        <title>101 Dothideomycetes genomes: a test case for predicting lifestyles and emergence of pathogens.</title>
        <authorList>
            <person name="Haridas S."/>
            <person name="Albert R."/>
            <person name="Binder M."/>
            <person name="Bloem J."/>
            <person name="Labutti K."/>
            <person name="Salamov A."/>
            <person name="Andreopoulos B."/>
            <person name="Baker S."/>
            <person name="Barry K."/>
            <person name="Bills G."/>
            <person name="Bluhm B."/>
            <person name="Cannon C."/>
            <person name="Castanera R."/>
            <person name="Culley D."/>
            <person name="Daum C."/>
            <person name="Ezra D."/>
            <person name="Gonzalez J."/>
            <person name="Henrissat B."/>
            <person name="Kuo A."/>
            <person name="Liang C."/>
            <person name="Lipzen A."/>
            <person name="Lutzoni F."/>
            <person name="Magnuson J."/>
            <person name="Mondo S."/>
            <person name="Nolan M."/>
            <person name="Ohm R."/>
            <person name="Pangilinan J."/>
            <person name="Park H.-J."/>
            <person name="Ramirez L."/>
            <person name="Alfaro M."/>
            <person name="Sun H."/>
            <person name="Tritt A."/>
            <person name="Yoshinaga Y."/>
            <person name="Zwiers L.-H."/>
            <person name="Turgeon B."/>
            <person name="Goodwin S."/>
            <person name="Spatafora J."/>
            <person name="Crous P."/>
            <person name="Grigoriev I."/>
        </authorList>
    </citation>
    <scope>NUCLEOTIDE SEQUENCE</scope>
    <source>
        <strain evidence="5">CBS 101060</strain>
    </source>
</reference>
<dbReference type="InterPro" id="IPR050987">
    <property type="entry name" value="AtrR-like"/>
</dbReference>
<dbReference type="Gene3D" id="4.10.240.10">
    <property type="entry name" value="Zn(2)-C6 fungal-type DNA-binding domain"/>
    <property type="match status" value="1"/>
</dbReference>
<feature type="region of interest" description="Disordered" evidence="3">
    <location>
        <begin position="673"/>
        <end position="734"/>
    </location>
</feature>
<feature type="compositionally biased region" description="Low complexity" evidence="3">
    <location>
        <begin position="673"/>
        <end position="684"/>
    </location>
</feature>